<evidence type="ECO:0000256" key="5">
    <source>
        <dbReference type="ARBA" id="ARBA00023077"/>
    </source>
</evidence>
<dbReference type="Proteomes" id="UP001273505">
    <property type="component" value="Unassembled WGS sequence"/>
</dbReference>
<accession>A0ABU4RY42</accession>
<dbReference type="Gene3D" id="2.40.170.20">
    <property type="entry name" value="TonB-dependent receptor, beta-barrel domain"/>
    <property type="match status" value="1"/>
</dbReference>
<keyword evidence="5 9" id="KW-0798">TonB box</keyword>
<dbReference type="InterPro" id="IPR000531">
    <property type="entry name" value="Beta-barrel_TonB"/>
</dbReference>
<feature type="domain" description="TonB-dependent receptor plug" evidence="12">
    <location>
        <begin position="50"/>
        <end position="158"/>
    </location>
</feature>
<sequence length="680" mass="74539">MMLTRWGQARALGLLALILCPGVLGAEVAQEPDIETVVVTTAFHSGRWKEAVGAVSVLDAERQMPGLRQDSAELLAGFAGVQADSRSNFAQDTRISLRGFGARSAFGVRGINLRVDGVPLTMPDGQSQTSSLLLDSVASVEVLRGPVASLYGNAAGGTIAFNSVAPEFTATSFGIAAGSARQRRYQLQSDWAGAQHSARVIARQFSTEGFREHSSAKRQQLAAQWYFQGDSGLDVRARFDASRDPLTEDPQGITYEQWIEDPQQVHPVAKIFDPRKSIEHQQMSLSASKAQTWGQWQASGWLGTRDVAQFLSFPGDDLNSGGAVIDLDRQFAGVTASAQRSVGSLDWLLGGEFGFMRDDRKGFVNNRGGRGELKRDEVDEVANSDVFTGLTWRIAPPWTVRTGARFSRVSFDVMDNFVTEVNPDDSSQLSFSEPSYFAGVNYEVGQSSLFGNIGSGFETPTLTELAYRNEGTGFNDALVPARNRQLELGWRLASDNWQNSVVMFVIRTLDELVVDQSEGGRTTYRNGAETERQGIEWMLDGAISAQLDWRLSATWLEAEYSKGPYAGNQIPGVARENLYSQWDWKPWGDDVKVSISGYYRSGVMTSDDNSERVPSALTWDVAVSSGWQLGRWGVELWAKCANLTDKSVVGSVIVNQSRGRTIEPAPGRQFNLGVAVTQQW</sequence>
<evidence type="ECO:0000256" key="1">
    <source>
        <dbReference type="ARBA" id="ARBA00004571"/>
    </source>
</evidence>
<keyword evidence="3 8" id="KW-1134">Transmembrane beta strand</keyword>
<name>A0ABU4RY42_9GAMM</name>
<evidence type="ECO:0000256" key="6">
    <source>
        <dbReference type="ARBA" id="ARBA00023136"/>
    </source>
</evidence>
<organism evidence="13 14">
    <name type="scientific">Gilvimarinus gilvus</name>
    <dbReference type="NCBI Taxonomy" id="3058038"/>
    <lineage>
        <taxon>Bacteria</taxon>
        <taxon>Pseudomonadati</taxon>
        <taxon>Pseudomonadota</taxon>
        <taxon>Gammaproteobacteria</taxon>
        <taxon>Cellvibrionales</taxon>
        <taxon>Cellvibrionaceae</taxon>
        <taxon>Gilvimarinus</taxon>
    </lineage>
</organism>
<dbReference type="SUPFAM" id="SSF56935">
    <property type="entry name" value="Porins"/>
    <property type="match status" value="1"/>
</dbReference>
<evidence type="ECO:0000259" key="11">
    <source>
        <dbReference type="Pfam" id="PF00593"/>
    </source>
</evidence>
<reference evidence="13 14" key="1">
    <citation type="submission" date="2023-11" db="EMBL/GenBank/DDBJ databases">
        <title>Gilvimarinus fulvus sp. nov., isolated from the surface of Kelp.</title>
        <authorList>
            <person name="Sun Y.Y."/>
            <person name="Gong Y."/>
            <person name="Du Z.J."/>
        </authorList>
    </citation>
    <scope>NUCLEOTIDE SEQUENCE [LARGE SCALE GENOMIC DNA]</scope>
    <source>
        <strain evidence="13 14">SDUM040013</strain>
    </source>
</reference>
<comment type="subcellular location">
    <subcellularLocation>
        <location evidence="1 8">Cell outer membrane</location>
        <topology evidence="1 8">Multi-pass membrane protein</topology>
    </subcellularLocation>
</comment>
<feature type="domain" description="TonB-dependent receptor-like beta-barrel" evidence="11">
    <location>
        <begin position="291"/>
        <end position="638"/>
    </location>
</feature>
<proteinExistence type="inferred from homology"/>
<evidence type="ECO:0000256" key="2">
    <source>
        <dbReference type="ARBA" id="ARBA00022448"/>
    </source>
</evidence>
<evidence type="ECO:0000256" key="7">
    <source>
        <dbReference type="ARBA" id="ARBA00023237"/>
    </source>
</evidence>
<dbReference type="Gene3D" id="2.170.130.10">
    <property type="entry name" value="TonB-dependent receptor, plug domain"/>
    <property type="match status" value="1"/>
</dbReference>
<dbReference type="RefSeq" id="WP_302722704.1">
    <property type="nucleotide sequence ID" value="NZ_JAULRU010000569.1"/>
</dbReference>
<evidence type="ECO:0000313" key="14">
    <source>
        <dbReference type="Proteomes" id="UP001273505"/>
    </source>
</evidence>
<keyword evidence="14" id="KW-1185">Reference proteome</keyword>
<keyword evidence="10" id="KW-0732">Signal</keyword>
<evidence type="ECO:0000256" key="9">
    <source>
        <dbReference type="RuleBase" id="RU003357"/>
    </source>
</evidence>
<dbReference type="PANTHER" id="PTHR30069:SF28">
    <property type="entry name" value="TONB-DEPENDENT RECEPTOR YNCD-RELATED"/>
    <property type="match status" value="1"/>
</dbReference>
<evidence type="ECO:0000256" key="8">
    <source>
        <dbReference type="PROSITE-ProRule" id="PRU01360"/>
    </source>
</evidence>
<evidence type="ECO:0000256" key="10">
    <source>
        <dbReference type="SAM" id="SignalP"/>
    </source>
</evidence>
<protein>
    <submittedName>
        <fullName evidence="13">TonB-dependent receptor</fullName>
    </submittedName>
</protein>
<keyword evidence="7 8" id="KW-0998">Cell outer membrane</keyword>
<dbReference type="Pfam" id="PF00593">
    <property type="entry name" value="TonB_dep_Rec_b-barrel"/>
    <property type="match status" value="1"/>
</dbReference>
<dbReference type="PROSITE" id="PS52016">
    <property type="entry name" value="TONB_DEPENDENT_REC_3"/>
    <property type="match status" value="1"/>
</dbReference>
<evidence type="ECO:0000256" key="3">
    <source>
        <dbReference type="ARBA" id="ARBA00022452"/>
    </source>
</evidence>
<keyword evidence="6 8" id="KW-0472">Membrane</keyword>
<evidence type="ECO:0000259" key="12">
    <source>
        <dbReference type="Pfam" id="PF07715"/>
    </source>
</evidence>
<dbReference type="EMBL" id="JAXAFO010000009">
    <property type="protein sequence ID" value="MDX6849092.1"/>
    <property type="molecule type" value="Genomic_DNA"/>
</dbReference>
<keyword evidence="4 8" id="KW-0812">Transmembrane</keyword>
<feature type="signal peptide" evidence="10">
    <location>
        <begin position="1"/>
        <end position="26"/>
    </location>
</feature>
<dbReference type="Pfam" id="PF07715">
    <property type="entry name" value="Plug"/>
    <property type="match status" value="1"/>
</dbReference>
<comment type="similarity">
    <text evidence="8 9">Belongs to the TonB-dependent receptor family.</text>
</comment>
<evidence type="ECO:0000313" key="13">
    <source>
        <dbReference type="EMBL" id="MDX6849092.1"/>
    </source>
</evidence>
<dbReference type="PANTHER" id="PTHR30069">
    <property type="entry name" value="TONB-DEPENDENT OUTER MEMBRANE RECEPTOR"/>
    <property type="match status" value="1"/>
</dbReference>
<dbReference type="InterPro" id="IPR039426">
    <property type="entry name" value="TonB-dep_rcpt-like"/>
</dbReference>
<comment type="caution">
    <text evidence="13">The sequence shown here is derived from an EMBL/GenBank/DDBJ whole genome shotgun (WGS) entry which is preliminary data.</text>
</comment>
<dbReference type="InterPro" id="IPR037066">
    <property type="entry name" value="Plug_dom_sf"/>
</dbReference>
<feature type="chain" id="PRO_5046158281" evidence="10">
    <location>
        <begin position="27"/>
        <end position="680"/>
    </location>
</feature>
<dbReference type="InterPro" id="IPR036942">
    <property type="entry name" value="Beta-barrel_TonB_sf"/>
</dbReference>
<keyword evidence="2 8" id="KW-0813">Transport</keyword>
<gene>
    <name evidence="13" type="ORF">SCD92_06960</name>
</gene>
<keyword evidence="13" id="KW-0675">Receptor</keyword>
<dbReference type="InterPro" id="IPR012910">
    <property type="entry name" value="Plug_dom"/>
</dbReference>
<evidence type="ECO:0000256" key="4">
    <source>
        <dbReference type="ARBA" id="ARBA00022692"/>
    </source>
</evidence>